<dbReference type="RefSeq" id="WP_133150732.1">
    <property type="nucleotide sequence ID" value="NZ_FZMO01000246.1"/>
</dbReference>
<gene>
    <name evidence="4" type="ORF">FRACA_320027</name>
</gene>
<dbReference type="EMBL" id="FZMO01000246">
    <property type="protein sequence ID" value="SNQ49328.1"/>
    <property type="molecule type" value="Genomic_DNA"/>
</dbReference>
<keyword evidence="1" id="KW-0560">Oxidoreductase</keyword>
<evidence type="ECO:0000256" key="1">
    <source>
        <dbReference type="ARBA" id="ARBA00023002"/>
    </source>
</evidence>
<evidence type="ECO:0000256" key="2">
    <source>
        <dbReference type="ARBA" id="ARBA00023033"/>
    </source>
</evidence>
<evidence type="ECO:0000313" key="4">
    <source>
        <dbReference type="EMBL" id="SNQ49328.1"/>
    </source>
</evidence>
<dbReference type="PANTHER" id="PTHR30137:SF8">
    <property type="entry name" value="BLR5498 PROTEIN"/>
    <property type="match status" value="1"/>
</dbReference>
<organism evidence="4 5">
    <name type="scientific">Frankia canadensis</name>
    <dbReference type="NCBI Taxonomy" id="1836972"/>
    <lineage>
        <taxon>Bacteria</taxon>
        <taxon>Bacillati</taxon>
        <taxon>Actinomycetota</taxon>
        <taxon>Actinomycetes</taxon>
        <taxon>Frankiales</taxon>
        <taxon>Frankiaceae</taxon>
        <taxon>Frankia</taxon>
    </lineage>
</organism>
<protein>
    <submittedName>
        <fullName evidence="4">Luciferase family protein</fullName>
    </submittedName>
</protein>
<reference evidence="4 5" key="1">
    <citation type="submission" date="2017-06" db="EMBL/GenBank/DDBJ databases">
        <authorList>
            <person name="Kim H.J."/>
            <person name="Triplett B.A."/>
        </authorList>
    </citation>
    <scope>NUCLEOTIDE SEQUENCE [LARGE SCALE GENOMIC DNA]</scope>
    <source>
        <strain evidence="4">FRACA_ARgP5</strain>
    </source>
</reference>
<dbReference type="AlphaFoldDB" id="A0A2I2KUJ5"/>
<dbReference type="Gene3D" id="3.20.20.30">
    <property type="entry name" value="Luciferase-like domain"/>
    <property type="match status" value="1"/>
</dbReference>
<dbReference type="PANTHER" id="PTHR30137">
    <property type="entry name" value="LUCIFERASE-LIKE MONOOXYGENASE"/>
    <property type="match status" value="1"/>
</dbReference>
<dbReference type="GO" id="GO:0016705">
    <property type="term" value="F:oxidoreductase activity, acting on paired donors, with incorporation or reduction of molecular oxygen"/>
    <property type="evidence" value="ECO:0007669"/>
    <property type="project" value="InterPro"/>
</dbReference>
<dbReference type="Pfam" id="PF00296">
    <property type="entry name" value="Bac_luciferase"/>
    <property type="match status" value="1"/>
</dbReference>
<feature type="domain" description="Luciferase-like" evidence="3">
    <location>
        <begin position="24"/>
        <end position="239"/>
    </location>
</feature>
<dbReference type="InterPro" id="IPR050766">
    <property type="entry name" value="Bact_Lucif_Oxidored"/>
</dbReference>
<name>A0A2I2KUJ5_9ACTN</name>
<keyword evidence="2" id="KW-0503">Monooxygenase</keyword>
<dbReference type="GO" id="GO:0005829">
    <property type="term" value="C:cytosol"/>
    <property type="evidence" value="ECO:0007669"/>
    <property type="project" value="TreeGrafter"/>
</dbReference>
<dbReference type="InterPro" id="IPR011251">
    <property type="entry name" value="Luciferase-like_dom"/>
</dbReference>
<dbReference type="Proteomes" id="UP000234331">
    <property type="component" value="Unassembled WGS sequence"/>
</dbReference>
<evidence type="ECO:0000313" key="5">
    <source>
        <dbReference type="Proteomes" id="UP000234331"/>
    </source>
</evidence>
<dbReference type="OrthoDB" id="7903015at2"/>
<accession>A0A2I2KUJ5</accession>
<proteinExistence type="predicted"/>
<dbReference type="InterPro" id="IPR036661">
    <property type="entry name" value="Luciferase-like_sf"/>
</dbReference>
<sequence length="330" mass="36537">MPRLRLSFDLRRPDFVTASSSELAATMLDICEWADRIGFDLVYFGEHHCSSDGYLPSPVVASAAVAGRTSRIRFRPILLTPLYHPLRLAEDLAVADVLSGGRMTPVFAAGYRQAEFDLFDVSLRERPSRVIEAVETCRKAWTGEPFEFRGRTVTVTPTPAQKPLPIVMGAAAEVSARRAAHLADDFDPADPTIWEFYRDECLKMGRDPGQWVPRGPTFLYVTHDPEAAWAEVGPNLLHAANTYAQWIADSAMKSNEWYPPISSVDDLRAGGAYQIVSPEGCLEIARQLGPEGHLVLRPLFGGTEPKKAWASLQLFESEVLPHLDVTTSDV</sequence>
<keyword evidence="5" id="KW-1185">Reference proteome</keyword>
<evidence type="ECO:0000259" key="3">
    <source>
        <dbReference type="Pfam" id="PF00296"/>
    </source>
</evidence>
<dbReference type="SUPFAM" id="SSF51679">
    <property type="entry name" value="Bacterial luciferase-like"/>
    <property type="match status" value="1"/>
</dbReference>
<dbReference type="GO" id="GO:0004497">
    <property type="term" value="F:monooxygenase activity"/>
    <property type="evidence" value="ECO:0007669"/>
    <property type="project" value="UniProtKB-KW"/>
</dbReference>